<evidence type="ECO:0000256" key="1">
    <source>
        <dbReference type="ARBA" id="ARBA00001947"/>
    </source>
</evidence>
<dbReference type="Gene3D" id="1.10.1380.10">
    <property type="entry name" value="Neutral endopeptidase , domain2"/>
    <property type="match status" value="1"/>
</dbReference>
<evidence type="ECO:0000259" key="11">
    <source>
        <dbReference type="Pfam" id="PF05649"/>
    </source>
</evidence>
<keyword evidence="6" id="KW-0378">Hydrolase</keyword>
<keyword evidence="9" id="KW-1133">Transmembrane helix</keyword>
<keyword evidence="13" id="KW-1185">Reference proteome</keyword>
<dbReference type="Pfam" id="PF01431">
    <property type="entry name" value="Peptidase_M13"/>
    <property type="match status" value="1"/>
</dbReference>
<evidence type="ECO:0000256" key="3">
    <source>
        <dbReference type="ARBA" id="ARBA00007357"/>
    </source>
</evidence>
<organism evidence="12 13">
    <name type="scientific">Zophobas morio</name>
    <dbReference type="NCBI Taxonomy" id="2755281"/>
    <lineage>
        <taxon>Eukaryota</taxon>
        <taxon>Metazoa</taxon>
        <taxon>Ecdysozoa</taxon>
        <taxon>Arthropoda</taxon>
        <taxon>Hexapoda</taxon>
        <taxon>Insecta</taxon>
        <taxon>Pterygota</taxon>
        <taxon>Neoptera</taxon>
        <taxon>Endopterygota</taxon>
        <taxon>Coleoptera</taxon>
        <taxon>Polyphaga</taxon>
        <taxon>Cucujiformia</taxon>
        <taxon>Tenebrionidae</taxon>
        <taxon>Zophobas</taxon>
    </lineage>
</organism>
<dbReference type="SUPFAM" id="SSF55486">
    <property type="entry name" value="Metalloproteases ('zincins'), catalytic domain"/>
    <property type="match status" value="1"/>
</dbReference>
<dbReference type="Proteomes" id="UP001168821">
    <property type="component" value="Unassembled WGS sequence"/>
</dbReference>
<dbReference type="Pfam" id="PF05649">
    <property type="entry name" value="Peptidase_M13_N"/>
    <property type="match status" value="1"/>
</dbReference>
<dbReference type="AlphaFoldDB" id="A0AA38I5M4"/>
<name>A0AA38I5M4_9CUCU</name>
<keyword evidence="8" id="KW-0482">Metalloprotease</keyword>
<comment type="caution">
    <text evidence="12">The sequence shown here is derived from an EMBL/GenBank/DDBJ whole genome shotgun (WGS) entry which is preliminary data.</text>
</comment>
<dbReference type="GO" id="GO:0016485">
    <property type="term" value="P:protein processing"/>
    <property type="evidence" value="ECO:0007669"/>
    <property type="project" value="TreeGrafter"/>
</dbReference>
<reference evidence="12" key="1">
    <citation type="journal article" date="2023" name="G3 (Bethesda)">
        <title>Whole genome assemblies of Zophobas morio and Tenebrio molitor.</title>
        <authorList>
            <person name="Kaur S."/>
            <person name="Stinson S.A."/>
            <person name="diCenzo G.C."/>
        </authorList>
    </citation>
    <scope>NUCLEOTIDE SEQUENCE</scope>
    <source>
        <strain evidence="12">QUZm001</strain>
    </source>
</reference>
<dbReference type="InterPro" id="IPR018497">
    <property type="entry name" value="Peptidase_M13_C"/>
</dbReference>
<sequence length="742" mass="85420">MKEYKRTCCAKRSILEKILIVVIVLLLCLLIALFSVFVFYLQNGKSDKSPFRYKAVPSALEYNHASFITPSPVTGNNGTAICMTHHCIQAASQIIDFLDTTIDPCDDFYSFVCGNFLRKSAATNEITPLSKFEGITLNQLDALITEPIEGTLPKSWELQRKYYKMCMDVNAIEKDDTTTFSNLIQQLGDWPVLHGRFWDERKFNWLTSMIQCRKIGFAYEHFMGISANAANDTRILLTITPPAVIHLPYQLRELYIDIMANISIDMGAPSYLAKNEFIRVYKFEEELKALVQDENENGRETIVTVSKLQSDFPTIPWKYFLNELTQTAIRFDDDTLVRLRASRYLLNLLNLIERTPKSTQANYVVWKIIENFRSYLKESIRGRYESFLITLNPDYAFMSNRHVFCLNKAKFYFPSVAELAYVRRYLQPEKRKNVKGMTATIKAQMINKIRKTDWLDRISKNVSINKVSAVDEHIGSSDEAYGNDFDKVVDMDEFDLYTDNIMEMATKLYAKRADNYFKIVNQDPEIVTKEALTKSPVLSINAFYNKDFNTLVVPAPFLQGVIYNFHRPQYMNYGALGSVIGHEFTHAFVAHKNKSESGEIHWSPDAIRHYEEKIQCLLEDYQQYSGHLKEFTKDAKSALEENIADLVGPNLAYSAYQERVRVRGQEPTLPSLPYTQNQIFWIMSGAFRCYQPKLQPKLRFDQEHAVPSFAVISSMRNSPSFAADFNCPAGSNMNPEKKCQIL</sequence>
<dbReference type="PANTHER" id="PTHR11733">
    <property type="entry name" value="ZINC METALLOPROTEASE FAMILY M13 NEPRILYSIN-RELATED"/>
    <property type="match status" value="1"/>
</dbReference>
<dbReference type="Gene3D" id="3.40.390.10">
    <property type="entry name" value="Collagenase (Catalytic Domain)"/>
    <property type="match status" value="1"/>
</dbReference>
<comment type="subcellular location">
    <subcellularLocation>
        <location evidence="2">Cell membrane</location>
        <topology evidence="2">Single-pass type II membrane protein</topology>
    </subcellularLocation>
</comment>
<dbReference type="GO" id="GO:0004222">
    <property type="term" value="F:metalloendopeptidase activity"/>
    <property type="evidence" value="ECO:0007669"/>
    <property type="project" value="InterPro"/>
</dbReference>
<keyword evidence="9" id="KW-0812">Transmembrane</keyword>
<evidence type="ECO:0000313" key="12">
    <source>
        <dbReference type="EMBL" id="KAJ3649740.1"/>
    </source>
</evidence>
<evidence type="ECO:0000256" key="7">
    <source>
        <dbReference type="ARBA" id="ARBA00022833"/>
    </source>
</evidence>
<proteinExistence type="inferred from homology"/>
<accession>A0AA38I5M4</accession>
<evidence type="ECO:0000256" key="4">
    <source>
        <dbReference type="ARBA" id="ARBA00022670"/>
    </source>
</evidence>
<dbReference type="PRINTS" id="PR00786">
    <property type="entry name" value="NEPRILYSIN"/>
</dbReference>
<keyword evidence="7" id="KW-0862">Zinc</keyword>
<dbReference type="InterPro" id="IPR024079">
    <property type="entry name" value="MetalloPept_cat_dom_sf"/>
</dbReference>
<dbReference type="InterPro" id="IPR008753">
    <property type="entry name" value="Peptidase_M13_N"/>
</dbReference>
<gene>
    <name evidence="12" type="ORF">Zmor_021464</name>
</gene>
<feature type="domain" description="Peptidase M13 C-terminal" evidence="10">
    <location>
        <begin position="541"/>
        <end position="741"/>
    </location>
</feature>
<evidence type="ECO:0000259" key="10">
    <source>
        <dbReference type="Pfam" id="PF01431"/>
    </source>
</evidence>
<keyword evidence="9" id="KW-0472">Membrane</keyword>
<dbReference type="EMBL" id="JALNTZ010000006">
    <property type="protein sequence ID" value="KAJ3649740.1"/>
    <property type="molecule type" value="Genomic_DNA"/>
</dbReference>
<evidence type="ECO:0000256" key="5">
    <source>
        <dbReference type="ARBA" id="ARBA00022723"/>
    </source>
</evidence>
<dbReference type="CDD" id="cd08662">
    <property type="entry name" value="M13"/>
    <property type="match status" value="1"/>
</dbReference>
<keyword evidence="4" id="KW-0645">Protease</keyword>
<dbReference type="PANTHER" id="PTHR11733:SF133">
    <property type="entry name" value="PHOSPHATE-REGULATING NEUTRAL ENDOPEPTIDASE PHEX"/>
    <property type="match status" value="1"/>
</dbReference>
<dbReference type="GO" id="GO:0005886">
    <property type="term" value="C:plasma membrane"/>
    <property type="evidence" value="ECO:0007669"/>
    <property type="project" value="UniProtKB-SubCell"/>
</dbReference>
<evidence type="ECO:0000256" key="2">
    <source>
        <dbReference type="ARBA" id="ARBA00004401"/>
    </source>
</evidence>
<keyword evidence="5" id="KW-0479">Metal-binding</keyword>
<evidence type="ECO:0000256" key="9">
    <source>
        <dbReference type="SAM" id="Phobius"/>
    </source>
</evidence>
<evidence type="ECO:0000256" key="8">
    <source>
        <dbReference type="ARBA" id="ARBA00023049"/>
    </source>
</evidence>
<dbReference type="InterPro" id="IPR042089">
    <property type="entry name" value="Peptidase_M13_dom_2"/>
</dbReference>
<protein>
    <recommendedName>
        <fullName evidence="14">Endothelin-converting enzyme 1</fullName>
    </recommendedName>
</protein>
<comment type="cofactor">
    <cofactor evidence="1">
        <name>Zn(2+)</name>
        <dbReference type="ChEBI" id="CHEBI:29105"/>
    </cofactor>
</comment>
<evidence type="ECO:0000256" key="6">
    <source>
        <dbReference type="ARBA" id="ARBA00022801"/>
    </source>
</evidence>
<comment type="similarity">
    <text evidence="3">Belongs to the peptidase M13 family.</text>
</comment>
<feature type="transmembrane region" description="Helical" evidence="9">
    <location>
        <begin position="20"/>
        <end position="41"/>
    </location>
</feature>
<dbReference type="GO" id="GO:0046872">
    <property type="term" value="F:metal ion binding"/>
    <property type="evidence" value="ECO:0007669"/>
    <property type="project" value="UniProtKB-KW"/>
</dbReference>
<dbReference type="InterPro" id="IPR000718">
    <property type="entry name" value="Peptidase_M13"/>
</dbReference>
<evidence type="ECO:0000313" key="13">
    <source>
        <dbReference type="Proteomes" id="UP001168821"/>
    </source>
</evidence>
<feature type="domain" description="Peptidase M13 N-terminal" evidence="11">
    <location>
        <begin position="104"/>
        <end position="475"/>
    </location>
</feature>
<evidence type="ECO:0008006" key="14">
    <source>
        <dbReference type="Google" id="ProtNLM"/>
    </source>
</evidence>
<dbReference type="PROSITE" id="PS51885">
    <property type="entry name" value="NEPRILYSIN"/>
    <property type="match status" value="1"/>
</dbReference>